<gene>
    <name evidence="1" type="ORF">HC246_08275</name>
</gene>
<dbReference type="CDD" id="cd02440">
    <property type="entry name" value="AdoMet_MTases"/>
    <property type="match status" value="1"/>
</dbReference>
<dbReference type="GO" id="GO:0008168">
    <property type="term" value="F:methyltransferase activity"/>
    <property type="evidence" value="ECO:0007669"/>
    <property type="project" value="UniProtKB-KW"/>
</dbReference>
<keyword evidence="1" id="KW-0489">Methyltransferase</keyword>
<protein>
    <submittedName>
        <fullName evidence="1">Class I SAM-dependent methyltransferase</fullName>
    </submittedName>
</protein>
<dbReference type="GO" id="GO:0032259">
    <property type="term" value="P:methylation"/>
    <property type="evidence" value="ECO:0007669"/>
    <property type="project" value="UniProtKB-KW"/>
</dbReference>
<organism evidence="1 2">
    <name type="scientific">Pseudanabaena yagii GIHE-NHR1</name>
    <dbReference type="NCBI Taxonomy" id="2722753"/>
    <lineage>
        <taxon>Bacteria</taxon>
        <taxon>Bacillati</taxon>
        <taxon>Cyanobacteriota</taxon>
        <taxon>Cyanophyceae</taxon>
        <taxon>Pseudanabaenales</taxon>
        <taxon>Pseudanabaenaceae</taxon>
        <taxon>Pseudanabaena</taxon>
        <taxon>Pseudanabaena yagii</taxon>
    </lineage>
</organism>
<dbReference type="Proteomes" id="UP000738376">
    <property type="component" value="Unassembled WGS sequence"/>
</dbReference>
<reference evidence="1 2" key="1">
    <citation type="submission" date="2020-03" db="EMBL/GenBank/DDBJ databases">
        <title>Draft Genome Sequence of 2-Methylisoborneol Producing Pseudanabaena yagii Strain GIHE-NHR1 Isolated from North Han River in South Korea.</title>
        <authorList>
            <person name="Jeong J."/>
        </authorList>
    </citation>
    <scope>NUCLEOTIDE SEQUENCE [LARGE SCALE GENOMIC DNA]</scope>
    <source>
        <strain evidence="1 2">GIHE-NHR1</strain>
    </source>
</reference>
<evidence type="ECO:0000313" key="1">
    <source>
        <dbReference type="EMBL" id="NMF58018.1"/>
    </source>
</evidence>
<keyword evidence="1" id="KW-0808">Transferase</keyword>
<keyword evidence="2" id="KW-1185">Reference proteome</keyword>
<name>A0ABX1LRS7_9CYAN</name>
<dbReference type="Pfam" id="PF13489">
    <property type="entry name" value="Methyltransf_23"/>
    <property type="match status" value="1"/>
</dbReference>
<proteinExistence type="predicted"/>
<comment type="caution">
    <text evidence="1">The sequence shown here is derived from an EMBL/GenBank/DDBJ whole genome shotgun (WGS) entry which is preliminary data.</text>
</comment>
<dbReference type="InterPro" id="IPR029063">
    <property type="entry name" value="SAM-dependent_MTases_sf"/>
</dbReference>
<dbReference type="SUPFAM" id="SSF53335">
    <property type="entry name" value="S-adenosyl-L-methionine-dependent methyltransferases"/>
    <property type="match status" value="1"/>
</dbReference>
<dbReference type="EMBL" id="JAAVJL010000001">
    <property type="protein sequence ID" value="NMF58018.1"/>
    <property type="molecule type" value="Genomic_DNA"/>
</dbReference>
<accession>A0ABX1LRS7</accession>
<dbReference type="PANTHER" id="PTHR43861:SF6">
    <property type="entry name" value="METHYLTRANSFERASE TYPE 11"/>
    <property type="match status" value="1"/>
</dbReference>
<dbReference type="PANTHER" id="PTHR43861">
    <property type="entry name" value="TRANS-ACONITATE 2-METHYLTRANSFERASE-RELATED"/>
    <property type="match status" value="1"/>
</dbReference>
<evidence type="ECO:0000313" key="2">
    <source>
        <dbReference type="Proteomes" id="UP000738376"/>
    </source>
</evidence>
<dbReference type="RefSeq" id="WP_169362969.1">
    <property type="nucleotide sequence ID" value="NZ_JAAVJL010000001.1"/>
</dbReference>
<sequence>MSFVNPRISNNYLFDIYRHEYFHRKQDGYNDYESIANLRIKTFEKWYRDLDPYCINKGIALDIGCAAGYFLDVLQEHQWQVEGIELEHRMYDLLIQKGYTISNEPLEYFTAAHQYDLITMFDVIEHLPELQKDFAKISSLLSDQGILAISTPNIESLQYRIFRRRWFQFKPVEHLYYFSPSTLKRLAQDHGLRVEVMKRSGQYSNIPFIVDRLEHYGFYNLARLFSLIVKLFGLDNLNWYADTGSIFVILRKVE</sequence>
<dbReference type="Gene3D" id="3.40.50.150">
    <property type="entry name" value="Vaccinia Virus protein VP39"/>
    <property type="match status" value="1"/>
</dbReference>